<protein>
    <recommendedName>
        <fullName evidence="1">HNH nuclease domain-containing protein</fullName>
    </recommendedName>
</protein>
<accession>A0A0E3C0X1</accession>
<dbReference type="AlphaFoldDB" id="A0A0E3C0X1"/>
<dbReference type="SMART" id="SM00507">
    <property type="entry name" value="HNHc"/>
    <property type="match status" value="1"/>
</dbReference>
<organism evidence="2 3">
    <name type="scientific">Comamonas thiooxydans</name>
    <dbReference type="NCBI Taxonomy" id="363952"/>
    <lineage>
        <taxon>Bacteria</taxon>
        <taxon>Pseudomonadati</taxon>
        <taxon>Pseudomonadota</taxon>
        <taxon>Betaproteobacteria</taxon>
        <taxon>Burkholderiales</taxon>
        <taxon>Comamonadaceae</taxon>
        <taxon>Comamonas</taxon>
    </lineage>
</organism>
<dbReference type="EMBL" id="AWTP01000067">
    <property type="protein sequence ID" value="KGH17065.1"/>
    <property type="molecule type" value="Genomic_DNA"/>
</dbReference>
<dbReference type="CDD" id="cd00085">
    <property type="entry name" value="HNHc"/>
    <property type="match status" value="1"/>
</dbReference>
<feature type="domain" description="HNH nuclease" evidence="1">
    <location>
        <begin position="45"/>
        <end position="96"/>
    </location>
</feature>
<evidence type="ECO:0000313" key="2">
    <source>
        <dbReference type="EMBL" id="KGH17065.1"/>
    </source>
</evidence>
<reference evidence="2 3" key="1">
    <citation type="submission" date="2013-09" db="EMBL/GenBank/DDBJ databases">
        <title>High correlation between genotypes and phenotypes of environmental bacteria Comamonas testosteroni strains.</title>
        <authorList>
            <person name="Liu L."/>
            <person name="Zhu W."/>
            <person name="Xia X."/>
            <person name="Xu B."/>
            <person name="Luo M."/>
            <person name="Wang G."/>
        </authorList>
    </citation>
    <scope>NUCLEOTIDE SEQUENCE [LARGE SCALE GENOMIC DNA]</scope>
    <source>
        <strain evidence="2 3">DF2</strain>
    </source>
</reference>
<gene>
    <name evidence="2" type="ORF">P608_05840</name>
</gene>
<keyword evidence="3" id="KW-1185">Reference proteome</keyword>
<comment type="caution">
    <text evidence="2">The sequence shown here is derived from an EMBL/GenBank/DDBJ whole genome shotgun (WGS) entry which is preliminary data.</text>
</comment>
<dbReference type="InterPro" id="IPR003615">
    <property type="entry name" value="HNH_nuc"/>
</dbReference>
<sequence>MLKPRLQVAVNPNALKVARKPRASRTGRDADPRRALPLTSTAWRKLRASVLAEQPLCVDCAVIGRTSIAEDVDHKDGNPGNNERENLQGLCHPCHSRKTAADHGKTVRMGSDVHGMPLDPRHPWNQEITSNQADLTAPLHAL</sequence>
<proteinExistence type="predicted"/>
<dbReference type="Proteomes" id="UP000029549">
    <property type="component" value="Unassembled WGS sequence"/>
</dbReference>
<evidence type="ECO:0000259" key="1">
    <source>
        <dbReference type="SMART" id="SM00507"/>
    </source>
</evidence>
<name>A0A0E3C0X1_9BURK</name>
<evidence type="ECO:0000313" key="3">
    <source>
        <dbReference type="Proteomes" id="UP000029549"/>
    </source>
</evidence>